<dbReference type="GO" id="GO:0005634">
    <property type="term" value="C:nucleus"/>
    <property type="evidence" value="ECO:0000318"/>
    <property type="project" value="GO_Central"/>
</dbReference>
<feature type="region of interest" description="Disordered" evidence="6">
    <location>
        <begin position="24"/>
        <end position="45"/>
    </location>
</feature>
<dbReference type="SUPFAM" id="SSF47459">
    <property type="entry name" value="HLH, helix-loop-helix DNA-binding domain"/>
    <property type="match status" value="1"/>
</dbReference>
<evidence type="ECO:0000256" key="3">
    <source>
        <dbReference type="ARBA" id="ARBA00022782"/>
    </source>
</evidence>
<evidence type="ECO:0000256" key="1">
    <source>
        <dbReference type="ARBA" id="ARBA00004123"/>
    </source>
</evidence>
<dbReference type="GO" id="GO:0007423">
    <property type="term" value="P:sensory organ development"/>
    <property type="evidence" value="ECO:0000318"/>
    <property type="project" value="GO_Central"/>
</dbReference>
<dbReference type="AlphaFoldDB" id="A0A2A6CQ85"/>
<evidence type="ECO:0000256" key="2">
    <source>
        <dbReference type="ARBA" id="ARBA00022473"/>
    </source>
</evidence>
<dbReference type="SMART" id="SM00353">
    <property type="entry name" value="HLH"/>
    <property type="match status" value="1"/>
</dbReference>
<proteinExistence type="predicted"/>
<accession>A0A8R1YPT5</accession>
<dbReference type="GO" id="GO:0000981">
    <property type="term" value="F:DNA-binding transcription factor activity, RNA polymerase II-specific"/>
    <property type="evidence" value="ECO:0000318"/>
    <property type="project" value="GO_Central"/>
</dbReference>
<evidence type="ECO:0000256" key="5">
    <source>
        <dbReference type="ARBA" id="ARBA00023242"/>
    </source>
</evidence>
<protein>
    <submittedName>
        <fullName evidence="7">Hlh-10</fullName>
    </submittedName>
</protein>
<dbReference type="Pfam" id="PF00010">
    <property type="entry name" value="HLH"/>
    <property type="match status" value="1"/>
</dbReference>
<dbReference type="GO" id="GO:0046983">
    <property type="term" value="F:protein dimerization activity"/>
    <property type="evidence" value="ECO:0007669"/>
    <property type="project" value="InterPro"/>
</dbReference>
<sequence length="206" mass="22623">MCSVLPLKKRQVATAPLDLSVKKKKSTTPERALIPSPPTSNKSMDGSTFDVASLPLDMQLQLIVLSQQFLAAFSLPSLVPTPLPIPLIPTVAPTVIKVPSPKSLPLEQRKHSNSSSSKNSSPMDDKRCEANARERNRVQNLGVQFEKLRTLLPIDDQRLSKLTILKVAKAYIAYLAVLSTSESDLEMEAAGIVFKATAHQEMQPRR</sequence>
<keyword evidence="5" id="KW-0539">Nucleus</keyword>
<evidence type="ECO:0000313" key="7">
    <source>
        <dbReference type="EnsemblMetazoa" id="PPA33208.1"/>
    </source>
</evidence>
<reference evidence="8" key="1">
    <citation type="journal article" date="2008" name="Nat. Genet.">
        <title>The Pristionchus pacificus genome provides a unique perspective on nematode lifestyle and parasitism.</title>
        <authorList>
            <person name="Dieterich C."/>
            <person name="Clifton S.W."/>
            <person name="Schuster L.N."/>
            <person name="Chinwalla A."/>
            <person name="Delehaunty K."/>
            <person name="Dinkelacker I."/>
            <person name="Fulton L."/>
            <person name="Fulton R."/>
            <person name="Godfrey J."/>
            <person name="Minx P."/>
            <person name="Mitreva M."/>
            <person name="Roeseler W."/>
            <person name="Tian H."/>
            <person name="Witte H."/>
            <person name="Yang S.P."/>
            <person name="Wilson R.K."/>
            <person name="Sommer R.J."/>
        </authorList>
    </citation>
    <scope>NUCLEOTIDE SEQUENCE [LARGE SCALE GENOMIC DNA]</scope>
    <source>
        <strain evidence="8">PS312</strain>
    </source>
</reference>
<accession>A0A2A6CQ85</accession>
<dbReference type="PANTHER" id="PTHR19290:SF162">
    <property type="entry name" value="TRANSCRIPTION FACTOR ATOH7"/>
    <property type="match status" value="1"/>
</dbReference>
<organism evidence="7 8">
    <name type="scientific">Pristionchus pacificus</name>
    <name type="common">Parasitic nematode worm</name>
    <dbReference type="NCBI Taxonomy" id="54126"/>
    <lineage>
        <taxon>Eukaryota</taxon>
        <taxon>Metazoa</taxon>
        <taxon>Ecdysozoa</taxon>
        <taxon>Nematoda</taxon>
        <taxon>Chromadorea</taxon>
        <taxon>Rhabditida</taxon>
        <taxon>Rhabditina</taxon>
        <taxon>Diplogasteromorpha</taxon>
        <taxon>Diplogasteroidea</taxon>
        <taxon>Neodiplogasteridae</taxon>
        <taxon>Pristionchus</taxon>
    </lineage>
</organism>
<dbReference type="GO" id="GO:0045944">
    <property type="term" value="P:positive regulation of transcription by RNA polymerase II"/>
    <property type="evidence" value="ECO:0000318"/>
    <property type="project" value="GO_Central"/>
</dbReference>
<dbReference type="GO" id="GO:0048663">
    <property type="term" value="P:neuron fate commitment"/>
    <property type="evidence" value="ECO:0000318"/>
    <property type="project" value="GO_Central"/>
</dbReference>
<dbReference type="InterPro" id="IPR036638">
    <property type="entry name" value="HLH_DNA-bd_sf"/>
</dbReference>
<evidence type="ECO:0000256" key="6">
    <source>
        <dbReference type="SAM" id="MobiDB-lite"/>
    </source>
</evidence>
<reference evidence="7" key="2">
    <citation type="submission" date="2022-06" db="UniProtKB">
        <authorList>
            <consortium name="EnsemblMetazoa"/>
        </authorList>
    </citation>
    <scope>IDENTIFICATION</scope>
    <source>
        <strain evidence="7">PS312</strain>
    </source>
</reference>
<dbReference type="Gene3D" id="4.10.280.10">
    <property type="entry name" value="Helix-loop-helix DNA-binding domain"/>
    <property type="match status" value="1"/>
</dbReference>
<dbReference type="PROSITE" id="PS50888">
    <property type="entry name" value="BHLH"/>
    <property type="match status" value="1"/>
</dbReference>
<evidence type="ECO:0000313" key="8">
    <source>
        <dbReference type="Proteomes" id="UP000005239"/>
    </source>
</evidence>
<dbReference type="GO" id="GO:0070888">
    <property type="term" value="F:E-box binding"/>
    <property type="evidence" value="ECO:0000318"/>
    <property type="project" value="GO_Central"/>
</dbReference>
<dbReference type="EnsemblMetazoa" id="PPA33208.1">
    <property type="protein sequence ID" value="PPA33208.1"/>
    <property type="gene ID" value="WBGene00206068"/>
</dbReference>
<name>A0A2A6CQ85_PRIPA</name>
<feature type="region of interest" description="Disordered" evidence="6">
    <location>
        <begin position="102"/>
        <end position="128"/>
    </location>
</feature>
<keyword evidence="4" id="KW-0524">Neurogenesis</keyword>
<dbReference type="OrthoDB" id="6106870at2759"/>
<dbReference type="InterPro" id="IPR050359">
    <property type="entry name" value="bHLH_transcription_factors"/>
</dbReference>
<keyword evidence="3" id="KW-0221">Differentiation</keyword>
<keyword evidence="8" id="KW-1185">Reference proteome</keyword>
<comment type="subcellular location">
    <subcellularLocation>
        <location evidence="1">Nucleus</location>
    </subcellularLocation>
</comment>
<dbReference type="GO" id="GO:0061564">
    <property type="term" value="P:axon development"/>
    <property type="evidence" value="ECO:0000318"/>
    <property type="project" value="GO_Central"/>
</dbReference>
<gene>
    <name evidence="7" type="primary">WBGene00206068</name>
</gene>
<keyword evidence="2" id="KW-0217">Developmental protein</keyword>
<dbReference type="Proteomes" id="UP000005239">
    <property type="component" value="Unassembled WGS sequence"/>
</dbReference>
<evidence type="ECO:0000256" key="4">
    <source>
        <dbReference type="ARBA" id="ARBA00022902"/>
    </source>
</evidence>
<dbReference type="InterPro" id="IPR011598">
    <property type="entry name" value="bHLH_dom"/>
</dbReference>
<dbReference type="PANTHER" id="PTHR19290">
    <property type="entry name" value="BASIC HELIX-LOOP-HELIX PROTEIN NEUROGENIN-RELATED"/>
    <property type="match status" value="1"/>
</dbReference>